<feature type="transmembrane region" description="Helical" evidence="5">
    <location>
        <begin position="69"/>
        <end position="88"/>
    </location>
</feature>
<keyword evidence="3 5" id="KW-1133">Transmembrane helix</keyword>
<evidence type="ECO:0000259" key="6">
    <source>
        <dbReference type="Pfam" id="PF01490"/>
    </source>
</evidence>
<dbReference type="GO" id="GO:0015179">
    <property type="term" value="F:L-amino acid transmembrane transporter activity"/>
    <property type="evidence" value="ECO:0007669"/>
    <property type="project" value="TreeGrafter"/>
</dbReference>
<keyword evidence="2 5" id="KW-0812">Transmembrane</keyword>
<sequence length="470" mass="49929">MALRSSQGPAVKSYGAVDREVLALPPDVDEERGATGAGAAGDEGAGFTGTVANIMKICVGTGVLALPYAFARGGLAFSVAVLVAIALWNQLSVQWLLRSEEAVKEKLARAGEGERRKLEGVGMYSKIAYVALGTGGIQLIDGMLVVTIYGVCVAYMIFCAQLLGDSPMSLGRLMNTEDEFYTHLFNCLACTVAVTPPSLYRDVSFLVPYSKAGLGVLGFVLACMFYMGFSQGGDRNVPLDAHTLLPTSFNDFAAYFGVAVFCFGGTPLMFPVKDGMRRSMQHRFKDANCAALMGAALLYAIVGCGLGYIFQEKGGVPQNVLQSLPPTTELAGGDLRTLLATCMRLGYLAVTLLSFPLTFVALAGMVEDRVSAGSSEPAGHFIQRELIRLLLLAAVALFAILIPEFGLVVSLLGCFSVTILSFALPPFFLMRICNEYTYKLSIAATGGLIVCVCTTIQTGAAVVEKLLHRA</sequence>
<dbReference type="GO" id="GO:0016020">
    <property type="term" value="C:membrane"/>
    <property type="evidence" value="ECO:0007669"/>
    <property type="project" value="UniProtKB-SubCell"/>
</dbReference>
<feature type="transmembrane region" description="Helical" evidence="5">
    <location>
        <begin position="142"/>
        <end position="163"/>
    </location>
</feature>
<evidence type="ECO:0000256" key="4">
    <source>
        <dbReference type="ARBA" id="ARBA00023136"/>
    </source>
</evidence>
<evidence type="ECO:0000313" key="7">
    <source>
        <dbReference type="EMBL" id="CAD9252080.1"/>
    </source>
</evidence>
<evidence type="ECO:0000256" key="5">
    <source>
        <dbReference type="SAM" id="Phobius"/>
    </source>
</evidence>
<dbReference type="Pfam" id="PF01490">
    <property type="entry name" value="Aa_trans"/>
    <property type="match status" value="1"/>
</dbReference>
<dbReference type="AlphaFoldDB" id="A0A7S1XNH0"/>
<gene>
    <name evidence="7" type="ORF">PPAR1163_LOCUS10443</name>
</gene>
<dbReference type="PANTHER" id="PTHR22950">
    <property type="entry name" value="AMINO ACID TRANSPORTER"/>
    <property type="match status" value="1"/>
</dbReference>
<reference evidence="7" key="1">
    <citation type="submission" date="2021-01" db="EMBL/GenBank/DDBJ databases">
        <authorList>
            <person name="Corre E."/>
            <person name="Pelletier E."/>
            <person name="Niang G."/>
            <person name="Scheremetjew M."/>
            <person name="Finn R."/>
            <person name="Kale V."/>
            <person name="Holt S."/>
            <person name="Cochrane G."/>
            <person name="Meng A."/>
            <person name="Brown T."/>
            <person name="Cohen L."/>
        </authorList>
    </citation>
    <scope>NUCLEOTIDE SEQUENCE</scope>
    <source>
        <strain evidence="7">CCMP2877</strain>
    </source>
</reference>
<feature type="transmembrane region" description="Helical" evidence="5">
    <location>
        <begin position="345"/>
        <end position="366"/>
    </location>
</feature>
<evidence type="ECO:0000256" key="3">
    <source>
        <dbReference type="ARBA" id="ARBA00022989"/>
    </source>
</evidence>
<evidence type="ECO:0000256" key="1">
    <source>
        <dbReference type="ARBA" id="ARBA00004141"/>
    </source>
</evidence>
<comment type="subcellular location">
    <subcellularLocation>
        <location evidence="1">Membrane</location>
        <topology evidence="1">Multi-pass membrane protein</topology>
    </subcellularLocation>
</comment>
<name>A0A7S1XNH0_9STRA</name>
<dbReference type="PANTHER" id="PTHR22950:SF666">
    <property type="entry name" value="VACUOLAR AMINO ACID TRANSPORTER 4"/>
    <property type="match status" value="1"/>
</dbReference>
<dbReference type="InterPro" id="IPR013057">
    <property type="entry name" value="AA_transpt_TM"/>
</dbReference>
<feature type="transmembrane region" description="Helical" evidence="5">
    <location>
        <begin position="408"/>
        <end position="428"/>
    </location>
</feature>
<dbReference type="EMBL" id="HBGJ01016262">
    <property type="protein sequence ID" value="CAD9252080.1"/>
    <property type="molecule type" value="Transcribed_RNA"/>
</dbReference>
<proteinExistence type="predicted"/>
<feature type="domain" description="Amino acid transporter transmembrane" evidence="6">
    <location>
        <begin position="46"/>
        <end position="446"/>
    </location>
</feature>
<feature type="transmembrane region" description="Helical" evidence="5">
    <location>
        <begin position="212"/>
        <end position="232"/>
    </location>
</feature>
<feature type="transmembrane region" description="Helical" evidence="5">
    <location>
        <begin position="290"/>
        <end position="310"/>
    </location>
</feature>
<organism evidence="7">
    <name type="scientific">Phaeomonas parva</name>
    <dbReference type="NCBI Taxonomy" id="124430"/>
    <lineage>
        <taxon>Eukaryota</taxon>
        <taxon>Sar</taxon>
        <taxon>Stramenopiles</taxon>
        <taxon>Ochrophyta</taxon>
        <taxon>Pinguiophyceae</taxon>
        <taxon>Pinguiochrysidales</taxon>
        <taxon>Pinguiochrysidaceae</taxon>
        <taxon>Phaeomonas</taxon>
    </lineage>
</organism>
<feature type="transmembrane region" description="Helical" evidence="5">
    <location>
        <begin position="386"/>
        <end position="402"/>
    </location>
</feature>
<feature type="transmembrane region" description="Helical" evidence="5">
    <location>
        <begin position="252"/>
        <end position="270"/>
    </location>
</feature>
<keyword evidence="4 5" id="KW-0472">Membrane</keyword>
<evidence type="ECO:0000256" key="2">
    <source>
        <dbReference type="ARBA" id="ARBA00022692"/>
    </source>
</evidence>
<protein>
    <recommendedName>
        <fullName evidence="6">Amino acid transporter transmembrane domain-containing protein</fullName>
    </recommendedName>
</protein>
<feature type="transmembrane region" description="Helical" evidence="5">
    <location>
        <begin position="440"/>
        <end position="463"/>
    </location>
</feature>
<accession>A0A7S1XNH0</accession>